<evidence type="ECO:0000313" key="1">
    <source>
        <dbReference type="EMBL" id="PWY95802.1"/>
    </source>
</evidence>
<name>A0A317XDJ5_9EURO</name>
<gene>
    <name evidence="1" type="ORF">BO94DRAFT_530534</name>
</gene>
<organism evidence="1 2">
    <name type="scientific">Aspergillus sclerotioniger CBS 115572</name>
    <dbReference type="NCBI Taxonomy" id="1450535"/>
    <lineage>
        <taxon>Eukaryota</taxon>
        <taxon>Fungi</taxon>
        <taxon>Dikarya</taxon>
        <taxon>Ascomycota</taxon>
        <taxon>Pezizomycotina</taxon>
        <taxon>Eurotiomycetes</taxon>
        <taxon>Eurotiomycetidae</taxon>
        <taxon>Eurotiales</taxon>
        <taxon>Aspergillaceae</taxon>
        <taxon>Aspergillus</taxon>
        <taxon>Aspergillus subgen. Circumdati</taxon>
    </lineage>
</organism>
<accession>A0A317XDJ5</accession>
<proteinExistence type="predicted"/>
<keyword evidence="2" id="KW-1185">Reference proteome</keyword>
<reference evidence="1 2" key="1">
    <citation type="submission" date="2016-12" db="EMBL/GenBank/DDBJ databases">
        <title>The genomes of Aspergillus section Nigri reveals drivers in fungal speciation.</title>
        <authorList>
            <consortium name="DOE Joint Genome Institute"/>
            <person name="Vesth T.C."/>
            <person name="Nybo J."/>
            <person name="Theobald S."/>
            <person name="Brandl J."/>
            <person name="Frisvad J.C."/>
            <person name="Nielsen K.F."/>
            <person name="Lyhne E.K."/>
            <person name="Kogle M.E."/>
            <person name="Kuo A."/>
            <person name="Riley R."/>
            <person name="Clum A."/>
            <person name="Nolan M."/>
            <person name="Lipzen A."/>
            <person name="Salamov A."/>
            <person name="Henrissat B."/>
            <person name="Wiebenga A."/>
            <person name="De Vries R.P."/>
            <person name="Grigoriev I.V."/>
            <person name="Mortensen U.H."/>
            <person name="Andersen M.R."/>
            <person name="Baker S.E."/>
        </authorList>
    </citation>
    <scope>NUCLEOTIDE SEQUENCE [LARGE SCALE GENOMIC DNA]</scope>
    <source>
        <strain evidence="1 2">CBS 115572</strain>
    </source>
</reference>
<dbReference type="EMBL" id="MSFK01000002">
    <property type="protein sequence ID" value="PWY95802.1"/>
    <property type="molecule type" value="Genomic_DNA"/>
</dbReference>
<comment type="caution">
    <text evidence="1">The sequence shown here is derived from an EMBL/GenBank/DDBJ whole genome shotgun (WGS) entry which is preliminary data.</text>
</comment>
<dbReference type="Proteomes" id="UP000246702">
    <property type="component" value="Unassembled WGS sequence"/>
</dbReference>
<protein>
    <submittedName>
        <fullName evidence="1">Uncharacterized protein</fullName>
    </submittedName>
</protein>
<dbReference type="GeneID" id="37112836"/>
<evidence type="ECO:0000313" key="2">
    <source>
        <dbReference type="Proteomes" id="UP000246702"/>
    </source>
</evidence>
<dbReference type="RefSeq" id="XP_025472563.1">
    <property type="nucleotide sequence ID" value="XM_025610693.1"/>
</dbReference>
<dbReference type="AlphaFoldDB" id="A0A317XDJ5"/>
<sequence>MHGNAAGCISLAVPWGYPRPPGNGFNPGVMDRFFKATTLPCPSWESRVESRILHGILDDQGIGCIHACGGVWEVIQVGAGCSAKP</sequence>